<name>A0AAV2RZF9_MEGNR</name>
<dbReference type="AlphaFoldDB" id="A0AAV2RZF9"/>
<dbReference type="Proteomes" id="UP001497623">
    <property type="component" value="Unassembled WGS sequence"/>
</dbReference>
<dbReference type="EMBL" id="CAXKWB010035459">
    <property type="protein sequence ID" value="CAL4146522.1"/>
    <property type="molecule type" value="Genomic_DNA"/>
</dbReference>
<feature type="region of interest" description="Disordered" evidence="1">
    <location>
        <begin position="22"/>
        <end position="100"/>
    </location>
</feature>
<organism evidence="2 3">
    <name type="scientific">Meganyctiphanes norvegica</name>
    <name type="common">Northern krill</name>
    <name type="synonym">Thysanopoda norvegica</name>
    <dbReference type="NCBI Taxonomy" id="48144"/>
    <lineage>
        <taxon>Eukaryota</taxon>
        <taxon>Metazoa</taxon>
        <taxon>Ecdysozoa</taxon>
        <taxon>Arthropoda</taxon>
        <taxon>Crustacea</taxon>
        <taxon>Multicrustacea</taxon>
        <taxon>Malacostraca</taxon>
        <taxon>Eumalacostraca</taxon>
        <taxon>Eucarida</taxon>
        <taxon>Euphausiacea</taxon>
        <taxon>Euphausiidae</taxon>
        <taxon>Meganyctiphanes</taxon>
    </lineage>
</organism>
<accession>A0AAV2RZF9</accession>
<gene>
    <name evidence="2" type="ORF">MNOR_LOCUS29878</name>
</gene>
<keyword evidence="3" id="KW-1185">Reference proteome</keyword>
<protein>
    <submittedName>
        <fullName evidence="2">Uncharacterized protein</fullName>
    </submittedName>
</protein>
<feature type="non-terminal residue" evidence="2">
    <location>
        <position position="100"/>
    </location>
</feature>
<proteinExistence type="predicted"/>
<evidence type="ECO:0000313" key="3">
    <source>
        <dbReference type="Proteomes" id="UP001497623"/>
    </source>
</evidence>
<reference evidence="2 3" key="1">
    <citation type="submission" date="2024-05" db="EMBL/GenBank/DDBJ databases">
        <authorList>
            <person name="Wallberg A."/>
        </authorList>
    </citation>
    <scope>NUCLEOTIDE SEQUENCE [LARGE SCALE GENOMIC DNA]</scope>
</reference>
<feature type="compositionally biased region" description="Basic and acidic residues" evidence="1">
    <location>
        <begin position="22"/>
        <end position="32"/>
    </location>
</feature>
<evidence type="ECO:0000313" key="2">
    <source>
        <dbReference type="EMBL" id="CAL4146522.1"/>
    </source>
</evidence>
<sequence>MSGGSIHGDWGQEKFITLERWKRKKAERDRQRAASAASMVDDEQYGQRSASASSMIDDEQGRQRSASAGSMTRERSISPVEPSAYSDEIPPPLPPYPAGM</sequence>
<evidence type="ECO:0000256" key="1">
    <source>
        <dbReference type="SAM" id="MobiDB-lite"/>
    </source>
</evidence>
<comment type="caution">
    <text evidence="2">The sequence shown here is derived from an EMBL/GenBank/DDBJ whole genome shotgun (WGS) entry which is preliminary data.</text>
</comment>
<feature type="compositionally biased region" description="Pro residues" evidence="1">
    <location>
        <begin position="89"/>
        <end position="100"/>
    </location>
</feature>